<protein>
    <submittedName>
        <fullName evidence="6">Penicillin acylase family protein</fullName>
    </submittedName>
</protein>
<dbReference type="PIRSF" id="PIRSF001227">
    <property type="entry name" value="Pen_acylase"/>
    <property type="match status" value="1"/>
</dbReference>
<feature type="binding site" evidence="5">
    <location>
        <position position="327"/>
    </location>
    <ligand>
        <name>Ca(2+)</name>
        <dbReference type="ChEBI" id="CHEBI:29108"/>
    </ligand>
</feature>
<dbReference type="Proteomes" id="UP000324324">
    <property type="component" value="Unassembled WGS sequence"/>
</dbReference>
<keyword evidence="5" id="KW-0479">Metal-binding</keyword>
<proteinExistence type="inferred from homology"/>
<dbReference type="Gene3D" id="1.10.1400.10">
    <property type="match status" value="1"/>
</dbReference>
<evidence type="ECO:0000256" key="4">
    <source>
        <dbReference type="PIRSR" id="PIRSR001227-1"/>
    </source>
</evidence>
<dbReference type="InterPro" id="IPR043147">
    <property type="entry name" value="Penicillin_amidase_A-knob"/>
</dbReference>
<dbReference type="GO" id="GO:0016811">
    <property type="term" value="F:hydrolase activity, acting on carbon-nitrogen (but not peptide) bonds, in linear amides"/>
    <property type="evidence" value="ECO:0007669"/>
    <property type="project" value="InterPro"/>
</dbReference>
<accession>A0A5M8BK44</accession>
<evidence type="ECO:0000256" key="5">
    <source>
        <dbReference type="PIRSR" id="PIRSR001227-2"/>
    </source>
</evidence>
<dbReference type="PANTHER" id="PTHR34218:SF4">
    <property type="entry name" value="ACYL-HOMOSERINE LACTONE ACYLASE QUIP"/>
    <property type="match status" value="1"/>
</dbReference>
<keyword evidence="2" id="KW-0378">Hydrolase</keyword>
<dbReference type="InterPro" id="IPR043146">
    <property type="entry name" value="Penicillin_amidase_N_B-knob"/>
</dbReference>
<comment type="caution">
    <text evidence="6">The sequence shown here is derived from an EMBL/GenBank/DDBJ whole genome shotgun (WGS) entry which is preliminary data.</text>
</comment>
<keyword evidence="7" id="KW-1185">Reference proteome</keyword>
<feature type="binding site" evidence="5">
    <location>
        <position position="330"/>
    </location>
    <ligand>
        <name>Ca(2+)</name>
        <dbReference type="ChEBI" id="CHEBI:29108"/>
    </ligand>
</feature>
<reference evidence="6 7" key="1">
    <citation type="submission" date="2019-09" db="EMBL/GenBank/DDBJ databases">
        <title>Isolation of a novel species in the genus Cupriavidus from patients with sepsis using whole genome sequencing.</title>
        <authorList>
            <person name="Kweon O.J."/>
            <person name="Lee M.-K."/>
        </authorList>
    </citation>
    <scope>NUCLEOTIDE SEQUENCE [LARGE SCALE GENOMIC DNA]</scope>
    <source>
        <strain evidence="6 7">MKL-01</strain>
    </source>
</reference>
<dbReference type="Gene3D" id="1.10.439.10">
    <property type="entry name" value="Penicillin Amidohydrolase, domain 1"/>
    <property type="match status" value="1"/>
</dbReference>
<keyword evidence="3" id="KW-0865">Zymogen</keyword>
<dbReference type="GO" id="GO:0017000">
    <property type="term" value="P:antibiotic biosynthetic process"/>
    <property type="evidence" value="ECO:0007669"/>
    <property type="project" value="InterPro"/>
</dbReference>
<comment type="cofactor">
    <cofactor evidence="5">
        <name>Ca(2+)</name>
        <dbReference type="ChEBI" id="CHEBI:29108"/>
    </cofactor>
    <text evidence="5">Binds 1 Ca(2+) ion per dimer.</text>
</comment>
<name>A0A5M8BK44_9BURK</name>
<feature type="binding site" evidence="5">
    <location>
        <position position="191"/>
    </location>
    <ligand>
        <name>Ca(2+)</name>
        <dbReference type="ChEBI" id="CHEBI:29108"/>
    </ligand>
</feature>
<dbReference type="AlphaFoldDB" id="A0A5M8BK44"/>
<dbReference type="RefSeq" id="WP_150081495.1">
    <property type="nucleotide sequence ID" value="NZ_VWRN01000002.1"/>
</dbReference>
<evidence type="ECO:0000313" key="7">
    <source>
        <dbReference type="Proteomes" id="UP000324324"/>
    </source>
</evidence>
<feature type="active site" description="Nucleophile" evidence="4">
    <location>
        <position position="255"/>
    </location>
</feature>
<dbReference type="InterPro" id="IPR023343">
    <property type="entry name" value="Penicillin_amidase_dom1"/>
</dbReference>
<evidence type="ECO:0000256" key="1">
    <source>
        <dbReference type="ARBA" id="ARBA00006586"/>
    </source>
</evidence>
<comment type="similarity">
    <text evidence="1">Belongs to the peptidase S45 family.</text>
</comment>
<keyword evidence="5" id="KW-0106">Calcium</keyword>
<dbReference type="InterPro" id="IPR014395">
    <property type="entry name" value="Pen/GL7ACA/AHL_acylase"/>
</dbReference>
<dbReference type="SUPFAM" id="SSF56235">
    <property type="entry name" value="N-terminal nucleophile aminohydrolases (Ntn hydrolases)"/>
    <property type="match status" value="1"/>
</dbReference>
<dbReference type="EMBL" id="VWRN01000002">
    <property type="protein sequence ID" value="KAA6133434.1"/>
    <property type="molecule type" value="Genomic_DNA"/>
</dbReference>
<evidence type="ECO:0000313" key="6">
    <source>
        <dbReference type="EMBL" id="KAA6133434.1"/>
    </source>
</evidence>
<dbReference type="InterPro" id="IPR029055">
    <property type="entry name" value="Ntn_hydrolases_N"/>
</dbReference>
<sequence length="829" mass="91180">MHWLKRLAWLTVILAGLALAAAIGGYAWYRQASQPTVAGTVALAGLHGRVTIVRDRHAIPRIEAGDPLDAYFGLGFVHAQDRLWQMQMNKRIASGRLAEILGPSALPTDRFLRTIGVRRNAEAAFAASTPETRAALQAYADGVNAGIDSHQGPLPPEFAILRTVPERWEPADTLAWQTMMAWDLSANWSREVLRMRLAQTLPLSRINELLAPYPGEQPLRTTDYPALYRQLAPLTTAMASVEAAAPRGLVEGMGSNNWVVSGAHTRSGKPLLANDLHLGLQAPALWYFATLRAPGLDVTGATLPGMPVVVIGHTPRIAWGFTNTAPDLQDLYIERLRPGRPEQYQTPNGWADFAVREETIRVKDLPDVTIRVRSTRHGPVISDVADPLAAAVAPLGAQYVVAFQWVALRPDDRTVQAGLKLNRAHDWTSFTEALRDFHTPQQSAVYADVDGNIGFIAPGRVPLRHAANDLKGLAPAPGWDARYDWNGFIPFERLPRSFNPPGGMVVTANQKIVPDDYPYFLTSEWTVPYRHDRIRALLGARRQHTLDTFAAIQKDELSLAVKDALPLLLGASIAADETRPARERELFAALARWDGTMSADRAEPLVATAWLRELSRGMFEGKVGDGVFARMWEQRNVQQAMLNVLRSSRGLGRFWCDDPKTPAPEDCNDAMGAAWIRAIADLQQRYGDDPRRWRWGQAHAARAEHRPFAKVPSLAGFFNVKVPTGGDTYTVNAGRHNLGDEQAPFENVHGASVRAIYDLADLSASRFITPTGQSGNVLSPHYRDWTEQWARGEYVTIQGAGHPAGAKAFETLVLTPAARDGGRTSGASR</sequence>
<evidence type="ECO:0000256" key="3">
    <source>
        <dbReference type="ARBA" id="ARBA00023145"/>
    </source>
</evidence>
<dbReference type="Pfam" id="PF01804">
    <property type="entry name" value="Penicil_amidase"/>
    <property type="match status" value="1"/>
</dbReference>
<dbReference type="InterPro" id="IPR002692">
    <property type="entry name" value="S45"/>
</dbReference>
<organism evidence="6 7">
    <name type="scientific">Cupriavidus cauae</name>
    <dbReference type="NCBI Taxonomy" id="2608999"/>
    <lineage>
        <taxon>Bacteria</taxon>
        <taxon>Pseudomonadati</taxon>
        <taxon>Pseudomonadota</taxon>
        <taxon>Betaproteobacteria</taxon>
        <taxon>Burkholderiales</taxon>
        <taxon>Burkholderiaceae</taxon>
        <taxon>Cupriavidus</taxon>
    </lineage>
</organism>
<dbReference type="Gene3D" id="2.30.120.10">
    <property type="match status" value="1"/>
</dbReference>
<dbReference type="PANTHER" id="PTHR34218">
    <property type="entry name" value="PEPTIDASE S45 PENICILLIN AMIDASE"/>
    <property type="match status" value="1"/>
</dbReference>
<dbReference type="GO" id="GO:0046872">
    <property type="term" value="F:metal ion binding"/>
    <property type="evidence" value="ECO:0007669"/>
    <property type="project" value="UniProtKB-KW"/>
</dbReference>
<gene>
    <name evidence="6" type="ORF">F1599_00070</name>
</gene>
<dbReference type="CDD" id="cd03747">
    <property type="entry name" value="Ntn_PGA_like"/>
    <property type="match status" value="1"/>
</dbReference>
<evidence type="ECO:0000256" key="2">
    <source>
        <dbReference type="ARBA" id="ARBA00022801"/>
    </source>
</evidence>
<dbReference type="Gene3D" id="3.60.20.10">
    <property type="entry name" value="Glutamine Phosphoribosylpyrophosphate, subunit 1, domain 1"/>
    <property type="match status" value="1"/>
</dbReference>